<keyword evidence="1" id="KW-0812">Transmembrane</keyword>
<dbReference type="EMBL" id="CP027657">
    <property type="protein sequence ID" value="AVO51630.1"/>
    <property type="molecule type" value="Genomic_DNA"/>
</dbReference>
<protein>
    <recommendedName>
        <fullName evidence="4">DUF3995 domain-containing protein</fullName>
    </recommendedName>
</protein>
<evidence type="ECO:0000313" key="3">
    <source>
        <dbReference type="Proteomes" id="UP000238327"/>
    </source>
</evidence>
<keyword evidence="1" id="KW-0472">Membrane</keyword>
<evidence type="ECO:0008006" key="4">
    <source>
        <dbReference type="Google" id="ProtNLM"/>
    </source>
</evidence>
<evidence type="ECO:0000256" key="1">
    <source>
        <dbReference type="SAM" id="Phobius"/>
    </source>
</evidence>
<accession>A0A2R3QIS5</accession>
<gene>
    <name evidence="2" type="ORF">C7A17_02225</name>
</gene>
<organism evidence="2 3">
    <name type="scientific">Ectopseudomonas mendocina</name>
    <name type="common">Pseudomonas mendocina</name>
    <dbReference type="NCBI Taxonomy" id="300"/>
    <lineage>
        <taxon>Bacteria</taxon>
        <taxon>Pseudomonadati</taxon>
        <taxon>Pseudomonadota</taxon>
        <taxon>Gammaproteobacteria</taxon>
        <taxon>Pseudomonadales</taxon>
        <taxon>Pseudomonadaceae</taxon>
        <taxon>Ectopseudomonas</taxon>
    </lineage>
</organism>
<sequence length="142" mass="14677">MENSYLIAGSALSAVAALLHIGCIFFGPAWYRFFGAGERMVRLSAAGHKAPALITAGIAALLALWSLYALSGAGVIAPLPLTPIALCVITGVYLLRGLAGFALAAVAPGERSVAFWCWSSAICLGLGTLHLLGTWQAWPPAP</sequence>
<feature type="transmembrane region" description="Helical" evidence="1">
    <location>
        <begin position="52"/>
        <end position="77"/>
    </location>
</feature>
<feature type="transmembrane region" description="Helical" evidence="1">
    <location>
        <begin position="6"/>
        <end position="31"/>
    </location>
</feature>
<evidence type="ECO:0000313" key="2">
    <source>
        <dbReference type="EMBL" id="AVO51630.1"/>
    </source>
</evidence>
<proteinExistence type="predicted"/>
<dbReference type="Proteomes" id="UP000238327">
    <property type="component" value="Chromosome"/>
</dbReference>
<feature type="transmembrane region" description="Helical" evidence="1">
    <location>
        <begin position="113"/>
        <end position="138"/>
    </location>
</feature>
<feature type="transmembrane region" description="Helical" evidence="1">
    <location>
        <begin position="83"/>
        <end position="106"/>
    </location>
</feature>
<reference evidence="2 3" key="1">
    <citation type="submission" date="2018-03" db="EMBL/GenBank/DDBJ databases">
        <title>Complete genome sequence and methylome analysis of Pseudomonas mendocina NEB 698.</title>
        <authorList>
            <person name="Morgan R.D."/>
        </authorList>
    </citation>
    <scope>NUCLEOTIDE SEQUENCE [LARGE SCALE GENOMIC DNA]</scope>
    <source>
        <strain evidence="2 3">NEB698</strain>
    </source>
</reference>
<dbReference type="AlphaFoldDB" id="A0A2R3QIS5"/>
<keyword evidence="1" id="KW-1133">Transmembrane helix</keyword>
<name>A0A2R3QIS5_ECTME</name>